<evidence type="ECO:0000313" key="13">
    <source>
        <dbReference type="Proteomes" id="UP000694843"/>
    </source>
</evidence>
<evidence type="ECO:0000313" key="14">
    <source>
        <dbReference type="RefSeq" id="XP_018028256.2"/>
    </source>
</evidence>
<keyword evidence="7" id="KW-0206">Cytoskeleton</keyword>
<dbReference type="PROSITE" id="PS50067">
    <property type="entry name" value="KINESIN_MOTOR_2"/>
    <property type="match status" value="2"/>
</dbReference>
<dbReference type="Proteomes" id="UP000694843">
    <property type="component" value="Unplaced"/>
</dbReference>
<evidence type="ECO:0000256" key="11">
    <source>
        <dbReference type="SAM" id="MobiDB-lite"/>
    </source>
</evidence>
<keyword evidence="7" id="KW-0963">Cytoplasm</keyword>
<keyword evidence="5 10" id="KW-0175">Coiled coil</keyword>
<proteinExistence type="inferred from homology"/>
<dbReference type="SMART" id="SM00129">
    <property type="entry name" value="KISc"/>
    <property type="match status" value="1"/>
</dbReference>
<dbReference type="GO" id="GO:0008017">
    <property type="term" value="F:microtubule binding"/>
    <property type="evidence" value="ECO:0007669"/>
    <property type="project" value="InterPro"/>
</dbReference>
<evidence type="ECO:0000256" key="6">
    <source>
        <dbReference type="ARBA" id="ARBA00023175"/>
    </source>
</evidence>
<evidence type="ECO:0000256" key="9">
    <source>
        <dbReference type="RuleBase" id="RU000394"/>
    </source>
</evidence>
<dbReference type="PANTHER" id="PTHR47968">
    <property type="entry name" value="CENTROMERE PROTEIN E"/>
    <property type="match status" value="1"/>
</dbReference>
<dbReference type="InterPro" id="IPR027417">
    <property type="entry name" value="P-loop_NTPase"/>
</dbReference>
<feature type="compositionally biased region" description="Polar residues" evidence="11">
    <location>
        <begin position="385"/>
        <end position="402"/>
    </location>
</feature>
<dbReference type="PROSITE" id="PS00411">
    <property type="entry name" value="KINESIN_MOTOR_1"/>
    <property type="match status" value="1"/>
</dbReference>
<feature type="binding site" evidence="8">
    <location>
        <begin position="156"/>
        <end position="163"/>
    </location>
    <ligand>
        <name>ATP</name>
        <dbReference type="ChEBI" id="CHEBI:30616"/>
    </ligand>
</feature>
<name>A0A8B7PRX9_HYAAZ</name>
<dbReference type="GO" id="GO:0005874">
    <property type="term" value="C:microtubule"/>
    <property type="evidence" value="ECO:0007669"/>
    <property type="project" value="UniProtKB-KW"/>
</dbReference>
<comment type="similarity">
    <text evidence="8 9">Belongs to the TRAFAC class myosin-kinesin ATPase superfamily. Kinesin family.</text>
</comment>
<dbReference type="OrthoDB" id="3176171at2759"/>
<feature type="coiled-coil region" evidence="10">
    <location>
        <begin position="476"/>
        <end position="503"/>
    </location>
</feature>
<evidence type="ECO:0000256" key="10">
    <source>
        <dbReference type="SAM" id="Coils"/>
    </source>
</evidence>
<comment type="subcellular location">
    <subcellularLocation>
        <location evidence="1">Cytoplasm</location>
        <location evidence="1">Cytoskeleton</location>
    </subcellularLocation>
</comment>
<dbReference type="Gene3D" id="3.40.850.10">
    <property type="entry name" value="Kinesin motor domain"/>
    <property type="match status" value="2"/>
</dbReference>
<organism evidence="13 14">
    <name type="scientific">Hyalella azteca</name>
    <name type="common">Amphipod</name>
    <dbReference type="NCBI Taxonomy" id="294128"/>
    <lineage>
        <taxon>Eukaryota</taxon>
        <taxon>Metazoa</taxon>
        <taxon>Ecdysozoa</taxon>
        <taxon>Arthropoda</taxon>
        <taxon>Crustacea</taxon>
        <taxon>Multicrustacea</taxon>
        <taxon>Malacostraca</taxon>
        <taxon>Eumalacostraca</taxon>
        <taxon>Peracarida</taxon>
        <taxon>Amphipoda</taxon>
        <taxon>Senticaudata</taxon>
        <taxon>Talitrida</taxon>
        <taxon>Talitroidea</taxon>
        <taxon>Hyalellidae</taxon>
        <taxon>Hyalella</taxon>
    </lineage>
</organism>
<dbReference type="PANTHER" id="PTHR47968:SF13">
    <property type="entry name" value="KINESIN-LIKE PROTEIN KIF19 ISOFORM X1"/>
    <property type="match status" value="1"/>
</dbReference>
<evidence type="ECO:0000256" key="1">
    <source>
        <dbReference type="ARBA" id="ARBA00004245"/>
    </source>
</evidence>
<dbReference type="GO" id="GO:0005524">
    <property type="term" value="F:ATP binding"/>
    <property type="evidence" value="ECO:0007669"/>
    <property type="project" value="UniProtKB-UniRule"/>
</dbReference>
<dbReference type="AlphaFoldDB" id="A0A8B7PRX9"/>
<keyword evidence="4 8" id="KW-0067">ATP-binding</keyword>
<feature type="domain" description="Kinesin motor" evidence="12">
    <location>
        <begin position="54"/>
        <end position="201"/>
    </location>
</feature>
<dbReference type="RefSeq" id="XP_018028256.2">
    <property type="nucleotide sequence ID" value="XM_018172767.2"/>
</dbReference>
<evidence type="ECO:0000256" key="4">
    <source>
        <dbReference type="ARBA" id="ARBA00022840"/>
    </source>
</evidence>
<evidence type="ECO:0000256" key="7">
    <source>
        <dbReference type="ARBA" id="ARBA00023212"/>
    </source>
</evidence>
<dbReference type="InterPro" id="IPR019821">
    <property type="entry name" value="Kinesin_motor_CS"/>
</dbReference>
<keyword evidence="2 9" id="KW-0493">Microtubule</keyword>
<dbReference type="InterPro" id="IPR027640">
    <property type="entry name" value="Kinesin-like_fam"/>
</dbReference>
<keyword evidence="3 8" id="KW-0547">Nucleotide-binding</keyword>
<sequence>MTLRRQSWSKSPRRTSQTLNRRALVQSLKQLSKVPQTATSPSGNVLFGAASKANLKVVVRVRPLNAREQANNAKTVIELVDEHMLVFDPKKEEDIFFYHGVKQRRDITKRQHKDQKFVFERVFGPESSNQDIFETTTKDLIDTLLEGYNCSVFAYGATGAGKTFTMVGRQDCPGITLLTLMELYARIDAMEAENPGSSVEVVLKKNEGSGCGSISNVSVAKLSMIDLAGSERGSSTGCKGARFREGANINRSLLALGNCINALADGKSHIPYRDSKLTRLLKDSLGGNCRSVMVAAVSMASTTFEDTFNTLRYSNRAKTIKTTLKRNQMSVETHVHQYVKIVETLKQEVTALKEKLAEGEHRELRQAKKYEETIARLQAQLQKVQKKSASNDAAPETTQETASPAGDVPAADTSPPSSPCPASSPVNCEEREALKEQLHTVSSQVCALHREWLQVSGFERELQLRLYLSRIKTSRLDILASSANKLNKSLTRLQRQEKTLSDRLTQTVFCRTTAAKKFSSAQQQWQELRQRCEQHAQLHCSSPELQHILDNAPLQEALRVQEQEGSSLRVLLKESLGEVKEGHRLQCLLLHAVVSHLIP</sequence>
<dbReference type="GO" id="GO:0007018">
    <property type="term" value="P:microtubule-based movement"/>
    <property type="evidence" value="ECO:0007669"/>
    <property type="project" value="InterPro"/>
</dbReference>
<feature type="region of interest" description="Disordered" evidence="11">
    <location>
        <begin position="385"/>
        <end position="428"/>
    </location>
</feature>
<keyword evidence="6 8" id="KW-0505">Motor protein</keyword>
<dbReference type="Pfam" id="PF00225">
    <property type="entry name" value="Kinesin"/>
    <property type="match status" value="2"/>
</dbReference>
<evidence type="ECO:0000256" key="3">
    <source>
        <dbReference type="ARBA" id="ARBA00022741"/>
    </source>
</evidence>
<accession>A0A8B7PRX9</accession>
<evidence type="ECO:0000256" key="8">
    <source>
        <dbReference type="PROSITE-ProRule" id="PRU00283"/>
    </source>
</evidence>
<dbReference type="InterPro" id="IPR036961">
    <property type="entry name" value="Kinesin_motor_dom_sf"/>
</dbReference>
<gene>
    <name evidence="14" type="primary">LOC108683456</name>
</gene>
<dbReference type="GeneID" id="108683456"/>
<feature type="domain" description="Kinesin motor" evidence="12">
    <location>
        <begin position="202"/>
        <end position="320"/>
    </location>
</feature>
<dbReference type="GO" id="GO:0003777">
    <property type="term" value="F:microtubule motor activity"/>
    <property type="evidence" value="ECO:0007669"/>
    <property type="project" value="InterPro"/>
</dbReference>
<evidence type="ECO:0000259" key="12">
    <source>
        <dbReference type="PROSITE" id="PS50067"/>
    </source>
</evidence>
<reference evidence="14" key="1">
    <citation type="submission" date="2025-08" db="UniProtKB">
        <authorList>
            <consortium name="RefSeq"/>
        </authorList>
    </citation>
    <scope>IDENTIFICATION</scope>
    <source>
        <tissue evidence="14">Whole organism</tissue>
    </source>
</reference>
<dbReference type="SUPFAM" id="SSF52540">
    <property type="entry name" value="P-loop containing nucleoside triphosphate hydrolases"/>
    <property type="match status" value="1"/>
</dbReference>
<dbReference type="InterPro" id="IPR001752">
    <property type="entry name" value="Kinesin_motor_dom"/>
</dbReference>
<evidence type="ECO:0000256" key="2">
    <source>
        <dbReference type="ARBA" id="ARBA00022701"/>
    </source>
</evidence>
<dbReference type="PRINTS" id="PR00380">
    <property type="entry name" value="KINESINHEAVY"/>
</dbReference>
<evidence type="ECO:0000256" key="5">
    <source>
        <dbReference type="ARBA" id="ARBA00023054"/>
    </source>
</evidence>
<protein>
    <recommendedName>
        <fullName evidence="9">Kinesin-like protein</fullName>
    </recommendedName>
</protein>
<dbReference type="KEGG" id="hazt:108683456"/>
<comment type="caution">
    <text evidence="8">Lacks conserved residue(s) required for the propagation of feature annotation.</text>
</comment>
<keyword evidence="13" id="KW-1185">Reference proteome</keyword>